<gene>
    <name evidence="1" type="ORF">MBCUR_17030</name>
</gene>
<dbReference type="STRING" id="49547.MBCUR_17030"/>
<dbReference type="Pfam" id="PF04410">
    <property type="entry name" value="Gar1"/>
    <property type="match status" value="1"/>
</dbReference>
<dbReference type="GO" id="GO:0001522">
    <property type="term" value="P:pseudouridine synthesis"/>
    <property type="evidence" value="ECO:0007669"/>
    <property type="project" value="InterPro"/>
</dbReference>
<reference evidence="1 2" key="1">
    <citation type="submission" date="2016-04" db="EMBL/GenBank/DDBJ databases">
        <title>Genome sequence of Methanobrevibacter curvatus DSM 11111.</title>
        <authorList>
            <person name="Poehlein A."/>
            <person name="Seedorf H."/>
            <person name="Daniel R."/>
        </authorList>
    </citation>
    <scope>NUCLEOTIDE SEQUENCE [LARGE SCALE GENOMIC DNA]</scope>
    <source>
        <strain evidence="1 2">DSM 11111</strain>
    </source>
</reference>
<organism evidence="1 2">
    <name type="scientific">Methanobrevibacter curvatus</name>
    <dbReference type="NCBI Taxonomy" id="49547"/>
    <lineage>
        <taxon>Archaea</taxon>
        <taxon>Methanobacteriati</taxon>
        <taxon>Methanobacteriota</taxon>
        <taxon>Methanomada group</taxon>
        <taxon>Methanobacteria</taxon>
        <taxon>Methanobacteriales</taxon>
        <taxon>Methanobacteriaceae</taxon>
        <taxon>Methanobrevibacter</taxon>
    </lineage>
</organism>
<comment type="caution">
    <text evidence="1">The sequence shown here is derived from an EMBL/GenBank/DDBJ whole genome shotgun (WGS) entry which is preliminary data.</text>
</comment>
<dbReference type="AlphaFoldDB" id="A0A165ZG73"/>
<dbReference type="InterPro" id="IPR007504">
    <property type="entry name" value="H/ACA_rnp_Gar1/Naf1"/>
</dbReference>
<dbReference type="InterPro" id="IPR038664">
    <property type="entry name" value="Gar1/Naf1_Cbf5-bd_sf"/>
</dbReference>
<accession>A0A165ZG73</accession>
<protein>
    <submittedName>
        <fullName evidence="1">H/ACA RNA-protein complex component Gar1</fullName>
    </submittedName>
</protein>
<name>A0A165ZG73_9EURY</name>
<dbReference type="PATRIC" id="fig|49547.3.peg.1812"/>
<dbReference type="GO" id="GO:0042254">
    <property type="term" value="P:ribosome biogenesis"/>
    <property type="evidence" value="ECO:0007669"/>
    <property type="project" value="InterPro"/>
</dbReference>
<dbReference type="EMBL" id="LWMV01000205">
    <property type="protein sequence ID" value="KZX10669.1"/>
    <property type="molecule type" value="Genomic_DNA"/>
</dbReference>
<sequence>MSMNYLGTVLHISNSGKLIARSNTTPPSGAFIYNNDKNKVGKIANVFGPTKKPFIAINLFKSVDKNSFLSADDLYVSLNSQKRKRRGQHGKKKKKKN</sequence>
<dbReference type="InterPro" id="IPR009000">
    <property type="entry name" value="Transl_B-barrel_sf"/>
</dbReference>
<dbReference type="SUPFAM" id="SSF50447">
    <property type="entry name" value="Translation proteins"/>
    <property type="match status" value="1"/>
</dbReference>
<keyword evidence="2" id="KW-1185">Reference proteome</keyword>
<proteinExistence type="predicted"/>
<dbReference type="Gene3D" id="2.40.10.230">
    <property type="entry name" value="Probable tRNA pseudouridine synthase domain"/>
    <property type="match status" value="1"/>
</dbReference>
<evidence type="ECO:0000313" key="1">
    <source>
        <dbReference type="EMBL" id="KZX10669.1"/>
    </source>
</evidence>
<evidence type="ECO:0000313" key="2">
    <source>
        <dbReference type="Proteomes" id="UP000077245"/>
    </source>
</evidence>
<dbReference type="Proteomes" id="UP000077245">
    <property type="component" value="Unassembled WGS sequence"/>
</dbReference>